<protein>
    <submittedName>
        <fullName evidence="10">Multicomponent K+:H+ antiporter subunit D</fullName>
    </submittedName>
</protein>
<evidence type="ECO:0000256" key="4">
    <source>
        <dbReference type="ARBA" id="ARBA00022692"/>
    </source>
</evidence>
<feature type="transmembrane region" description="Helical" evidence="8">
    <location>
        <begin position="243"/>
        <end position="267"/>
    </location>
</feature>
<name>A0ABV2RE58_9CAUL</name>
<gene>
    <name evidence="10" type="ORF">ABIE19_002220</name>
</gene>
<feature type="transmembrane region" description="Helical" evidence="8">
    <location>
        <begin position="287"/>
        <end position="306"/>
    </location>
</feature>
<dbReference type="InterPro" id="IPR001750">
    <property type="entry name" value="ND/Mrp_TM"/>
</dbReference>
<dbReference type="EMBL" id="JBEPTF010000003">
    <property type="protein sequence ID" value="MET4684283.1"/>
    <property type="molecule type" value="Genomic_DNA"/>
</dbReference>
<feature type="transmembrane region" description="Helical" evidence="8">
    <location>
        <begin position="401"/>
        <end position="422"/>
    </location>
</feature>
<feature type="transmembrane region" description="Helical" evidence="8">
    <location>
        <begin position="118"/>
        <end position="135"/>
    </location>
</feature>
<evidence type="ECO:0000256" key="5">
    <source>
        <dbReference type="ARBA" id="ARBA00022989"/>
    </source>
</evidence>
<evidence type="ECO:0000256" key="2">
    <source>
        <dbReference type="ARBA" id="ARBA00005346"/>
    </source>
</evidence>
<feature type="transmembrane region" description="Helical" evidence="8">
    <location>
        <begin position="141"/>
        <end position="157"/>
    </location>
</feature>
<keyword evidence="5 8" id="KW-1133">Transmembrane helix</keyword>
<dbReference type="InterPro" id="IPR050586">
    <property type="entry name" value="CPA3_Na-H_Antiporter_D"/>
</dbReference>
<feature type="transmembrane region" description="Helical" evidence="8">
    <location>
        <begin position="442"/>
        <end position="465"/>
    </location>
</feature>
<feature type="transmembrane region" description="Helical" evidence="8">
    <location>
        <begin position="340"/>
        <end position="362"/>
    </location>
</feature>
<comment type="subcellular location">
    <subcellularLocation>
        <location evidence="1">Cell membrane</location>
        <topology evidence="1">Multi-pass membrane protein</topology>
    </subcellularLocation>
    <subcellularLocation>
        <location evidence="7">Membrane</location>
        <topology evidence="7">Multi-pass membrane protein</topology>
    </subcellularLocation>
</comment>
<feature type="transmembrane region" description="Helical" evidence="8">
    <location>
        <begin position="88"/>
        <end position="106"/>
    </location>
</feature>
<feature type="transmembrane region" description="Helical" evidence="8">
    <location>
        <begin position="485"/>
        <end position="509"/>
    </location>
</feature>
<evidence type="ECO:0000256" key="6">
    <source>
        <dbReference type="ARBA" id="ARBA00023136"/>
    </source>
</evidence>
<reference evidence="10 11" key="1">
    <citation type="submission" date="2024-06" db="EMBL/GenBank/DDBJ databases">
        <title>Sorghum-associated microbial communities from plants grown in Nebraska, USA.</title>
        <authorList>
            <person name="Schachtman D."/>
        </authorList>
    </citation>
    <scope>NUCLEOTIDE SEQUENCE [LARGE SCALE GENOMIC DNA]</scope>
    <source>
        <strain evidence="10 11">2814</strain>
    </source>
</reference>
<dbReference type="RefSeq" id="WP_354089254.1">
    <property type="nucleotide sequence ID" value="NZ_JBEPTF010000003.1"/>
</dbReference>
<dbReference type="Pfam" id="PF00361">
    <property type="entry name" value="Proton_antipo_M"/>
    <property type="match status" value="1"/>
</dbReference>
<feature type="transmembrane region" description="Helical" evidence="8">
    <location>
        <begin position="313"/>
        <end position="334"/>
    </location>
</feature>
<organism evidence="10 11">
    <name type="scientific">Brevundimonas faecalis</name>
    <dbReference type="NCBI Taxonomy" id="947378"/>
    <lineage>
        <taxon>Bacteria</taxon>
        <taxon>Pseudomonadati</taxon>
        <taxon>Pseudomonadota</taxon>
        <taxon>Alphaproteobacteria</taxon>
        <taxon>Caulobacterales</taxon>
        <taxon>Caulobacteraceae</taxon>
        <taxon>Brevundimonas</taxon>
    </lineage>
</organism>
<keyword evidence="3" id="KW-1003">Cell membrane</keyword>
<feature type="transmembrane region" description="Helical" evidence="8">
    <location>
        <begin position="33"/>
        <end position="53"/>
    </location>
</feature>
<evidence type="ECO:0000256" key="1">
    <source>
        <dbReference type="ARBA" id="ARBA00004651"/>
    </source>
</evidence>
<evidence type="ECO:0000313" key="11">
    <source>
        <dbReference type="Proteomes" id="UP001549313"/>
    </source>
</evidence>
<feature type="domain" description="NADH:quinone oxidoreductase/Mrp antiporter transmembrane" evidence="9">
    <location>
        <begin position="136"/>
        <end position="451"/>
    </location>
</feature>
<dbReference type="InterPro" id="IPR003918">
    <property type="entry name" value="NADH_UbQ_OxRdtase"/>
</dbReference>
<dbReference type="PANTHER" id="PTHR42703">
    <property type="entry name" value="NADH DEHYDROGENASE"/>
    <property type="match status" value="1"/>
</dbReference>
<evidence type="ECO:0000256" key="8">
    <source>
        <dbReference type="SAM" id="Phobius"/>
    </source>
</evidence>
<dbReference type="PRINTS" id="PR01437">
    <property type="entry name" value="NUOXDRDTASE4"/>
</dbReference>
<evidence type="ECO:0000259" key="9">
    <source>
        <dbReference type="Pfam" id="PF00361"/>
    </source>
</evidence>
<comment type="similarity">
    <text evidence="2">Belongs to the CPA3 antiporters (TC 2.A.63) subunit D family.</text>
</comment>
<evidence type="ECO:0000256" key="3">
    <source>
        <dbReference type="ARBA" id="ARBA00022475"/>
    </source>
</evidence>
<comment type="caution">
    <text evidence="10">The sequence shown here is derived from an EMBL/GenBank/DDBJ whole genome shotgun (WGS) entry which is preliminary data.</text>
</comment>
<proteinExistence type="inferred from homology"/>
<evidence type="ECO:0000313" key="10">
    <source>
        <dbReference type="EMBL" id="MET4684283.1"/>
    </source>
</evidence>
<accession>A0ABV2RE58</accession>
<dbReference type="Proteomes" id="UP001549313">
    <property type="component" value="Unassembled WGS sequence"/>
</dbReference>
<keyword evidence="6 8" id="KW-0472">Membrane</keyword>
<keyword evidence="11" id="KW-1185">Reference proteome</keyword>
<evidence type="ECO:0000256" key="7">
    <source>
        <dbReference type="RuleBase" id="RU000320"/>
    </source>
</evidence>
<keyword evidence="4 7" id="KW-0812">Transmembrane</keyword>
<dbReference type="PANTHER" id="PTHR42703:SF1">
    <property type="entry name" value="NA(+)_H(+) ANTIPORTER SUBUNIT D1"/>
    <property type="match status" value="1"/>
</dbReference>
<feature type="transmembrane region" description="Helical" evidence="8">
    <location>
        <begin position="214"/>
        <end position="236"/>
    </location>
</feature>
<dbReference type="NCBIfam" id="NF009309">
    <property type="entry name" value="PRK12666.1"/>
    <property type="match status" value="1"/>
</dbReference>
<feature type="transmembrane region" description="Helical" evidence="8">
    <location>
        <begin position="169"/>
        <end position="190"/>
    </location>
</feature>
<feature type="transmembrane region" description="Helical" evidence="8">
    <location>
        <begin position="6"/>
        <end position="26"/>
    </location>
</feature>
<sequence length="531" mass="54487">MINWQDHLIVVPIVLPLAAAAAMLLLKEQRYRLKALISLCCLMALVGAAYALLHEAAVGGPGGDDTARVYSLGAWAAPFGVTLVADRLSTLMLALTATLAAGGLLFSLARWDRAGPRFHALYLLLVMGVNGAVLTGDLFNLFVFFEVMLAASYGLLLHGSGEKRVRAGLGYVAINLTASLFFLIGVSLIYGVTGALNMADIADRVATIPAHDRALFHIGCAVLGVAFLVKAAAWPLGFWLPGAYAAASAPVAAVFAILSKVGVYVILRLATLLFGADAGASAGFGNLWLLSAGAATVLFGAAGMLASRRLEQAAGYAVMVSSGTVLAIAGTARPEAVGGALFYMAASTLAAGALFLIAEVLARGEDQAVSPQDAVFDDEYDDPFAADDVQEVGRVLPASTAFLGGAFILAALVTISLPPLAGFAGKLTIFAALLSGSGVLSAASWVLIAVLTLSSFAALVALTRLGVAGFWKREGAPPLVHSPEFLAIGGLVLCCLWLSMGAAAGLTYADKTGEWLATPRDYIGAVLGGGA</sequence>